<evidence type="ECO:0008006" key="7">
    <source>
        <dbReference type="Google" id="ProtNLM"/>
    </source>
</evidence>
<reference evidence="6" key="1">
    <citation type="submission" date="2020-02" db="EMBL/GenBank/DDBJ databases">
        <authorList>
            <person name="Meier V. D."/>
        </authorList>
    </citation>
    <scope>NUCLEOTIDE SEQUENCE</scope>
    <source>
        <strain evidence="6">AVDCRST_MAG18</strain>
    </source>
</reference>
<dbReference type="EMBL" id="CADCWN010000394">
    <property type="protein sequence ID" value="CAA9590235.1"/>
    <property type="molecule type" value="Genomic_DNA"/>
</dbReference>
<feature type="transmembrane region" description="Helical" evidence="5">
    <location>
        <begin position="70"/>
        <end position="87"/>
    </location>
</feature>
<sequence>MTNLFDLLIMALFGGTVLLSFLGGLGKVFSTLVGIYGGMLLAAWFYQPFTSVVLARFFPQMTEFTGHLTAFLLLLFLASLAIAIGLGRNYALTQLARRTGILNNLTGGALGVVVAIFATILATMVTSLLLQLVNATAALGSSPTVAVLQVELTNSTLVPLFLKVAPAIILPLMPFLHQGLPPLLAPGGF</sequence>
<evidence type="ECO:0000313" key="6">
    <source>
        <dbReference type="EMBL" id="CAA9590235.1"/>
    </source>
</evidence>
<dbReference type="InterPro" id="IPR003825">
    <property type="entry name" value="Colicin-V_CvpA"/>
</dbReference>
<comment type="subcellular location">
    <subcellularLocation>
        <location evidence="1">Membrane</location>
        <topology evidence="1">Multi-pass membrane protein</topology>
    </subcellularLocation>
</comment>
<evidence type="ECO:0000256" key="3">
    <source>
        <dbReference type="ARBA" id="ARBA00022989"/>
    </source>
</evidence>
<accession>A0A6N3IPG0</accession>
<dbReference type="Pfam" id="PF02674">
    <property type="entry name" value="Colicin_V"/>
    <property type="match status" value="1"/>
</dbReference>
<dbReference type="GO" id="GO:0009403">
    <property type="term" value="P:toxin biosynthetic process"/>
    <property type="evidence" value="ECO:0007669"/>
    <property type="project" value="InterPro"/>
</dbReference>
<keyword evidence="2 5" id="KW-0812">Transmembrane</keyword>
<feature type="transmembrane region" description="Helical" evidence="5">
    <location>
        <begin position="107"/>
        <end position="130"/>
    </location>
</feature>
<dbReference type="GO" id="GO:0016020">
    <property type="term" value="C:membrane"/>
    <property type="evidence" value="ECO:0007669"/>
    <property type="project" value="UniProtKB-SubCell"/>
</dbReference>
<evidence type="ECO:0000256" key="2">
    <source>
        <dbReference type="ARBA" id="ARBA00022692"/>
    </source>
</evidence>
<evidence type="ECO:0000256" key="5">
    <source>
        <dbReference type="SAM" id="Phobius"/>
    </source>
</evidence>
<keyword evidence="3 5" id="KW-1133">Transmembrane helix</keyword>
<feature type="transmembrane region" description="Helical" evidence="5">
    <location>
        <begin position="35"/>
        <end position="58"/>
    </location>
</feature>
<name>A0A6N3IPG0_9BACT</name>
<evidence type="ECO:0000256" key="1">
    <source>
        <dbReference type="ARBA" id="ARBA00004141"/>
    </source>
</evidence>
<keyword evidence="4 5" id="KW-0472">Membrane</keyword>
<organism evidence="6">
    <name type="scientific">uncultured Thermomicrobiales bacterium</name>
    <dbReference type="NCBI Taxonomy" id="1645740"/>
    <lineage>
        <taxon>Bacteria</taxon>
        <taxon>Pseudomonadati</taxon>
        <taxon>Thermomicrobiota</taxon>
        <taxon>Thermomicrobia</taxon>
        <taxon>Thermomicrobiales</taxon>
        <taxon>environmental samples</taxon>
    </lineage>
</organism>
<proteinExistence type="predicted"/>
<gene>
    <name evidence="6" type="ORF">AVDCRST_MAG18-4919</name>
</gene>
<dbReference type="AlphaFoldDB" id="A0A6N3IPG0"/>
<protein>
    <recommendedName>
        <fullName evidence="7">Colicin V production protein</fullName>
    </recommendedName>
</protein>
<evidence type="ECO:0000256" key="4">
    <source>
        <dbReference type="ARBA" id="ARBA00023136"/>
    </source>
</evidence>
<feature type="transmembrane region" description="Helical" evidence="5">
    <location>
        <begin position="7"/>
        <end position="29"/>
    </location>
</feature>